<organism evidence="1 2">
    <name type="scientific">Xylaria curta</name>
    <dbReference type="NCBI Taxonomy" id="42375"/>
    <lineage>
        <taxon>Eukaryota</taxon>
        <taxon>Fungi</taxon>
        <taxon>Dikarya</taxon>
        <taxon>Ascomycota</taxon>
        <taxon>Pezizomycotina</taxon>
        <taxon>Sordariomycetes</taxon>
        <taxon>Xylariomycetidae</taxon>
        <taxon>Xylariales</taxon>
        <taxon>Xylariaceae</taxon>
        <taxon>Xylaria</taxon>
    </lineage>
</organism>
<accession>A0ACC1PMP6</accession>
<evidence type="ECO:0000313" key="1">
    <source>
        <dbReference type="EMBL" id="KAJ2996855.1"/>
    </source>
</evidence>
<proteinExistence type="predicted"/>
<evidence type="ECO:0000313" key="2">
    <source>
        <dbReference type="Proteomes" id="UP001143856"/>
    </source>
</evidence>
<reference evidence="1" key="1">
    <citation type="submission" date="2022-10" db="EMBL/GenBank/DDBJ databases">
        <title>Genome Sequence of Xylaria curta.</title>
        <authorList>
            <person name="Buettner E."/>
        </authorList>
    </citation>
    <scope>NUCLEOTIDE SEQUENCE</scope>
    <source>
        <strain evidence="1">Babe10</strain>
    </source>
</reference>
<sequence length="413" mass="45835">MSTSPSVEAIDVSIVGGGIIGLVLAVGLLRRGVRVKVYEQARGFREIGAGIAFTANAIRCMAGADDDPNDYLRWIDGYNQRRKEEPRHQKLLYKIDAGYRGFEGCRRDQFLEALSLFIPTGVIEFQKRLDSLDTLADENRIRMTFCDGTIAEADAGELSQSLSNSKDNQLTSELFQSLDVMASNHGALIPMEKAIGVLGEYKARNQHNHVGPNAHLIHYPVNQEMINATAFVTDPLGWADDKQMVLPARREDLEEVFADWNPCVQNLIKLFPQQLEKWAVFDLWDYPAPSYNKNTICLAGDAAHASSPHHGAGACIGIEDALCLCVLMSRVHESVSRGAVLKAKALTAAFAAFDGPEWADRAKWDKAETCFEEIKDRSFKIWHFDYQGMITESNGAYDIKLNTTMALASSSRI</sequence>
<comment type="caution">
    <text evidence="1">The sequence shown here is derived from an EMBL/GenBank/DDBJ whole genome shotgun (WGS) entry which is preliminary data.</text>
</comment>
<protein>
    <submittedName>
        <fullName evidence="1">Uncharacterized protein</fullName>
    </submittedName>
</protein>
<dbReference type="Proteomes" id="UP001143856">
    <property type="component" value="Unassembled WGS sequence"/>
</dbReference>
<gene>
    <name evidence="1" type="ORF">NUW58_g840</name>
</gene>
<dbReference type="EMBL" id="JAPDGR010000079">
    <property type="protein sequence ID" value="KAJ2996855.1"/>
    <property type="molecule type" value="Genomic_DNA"/>
</dbReference>
<name>A0ACC1PMP6_9PEZI</name>
<keyword evidence="2" id="KW-1185">Reference proteome</keyword>